<evidence type="ECO:0000313" key="3">
    <source>
        <dbReference type="Proteomes" id="UP000247565"/>
    </source>
</evidence>
<keyword evidence="3" id="KW-1185">Reference proteome</keyword>
<reference evidence="2 3" key="1">
    <citation type="submission" date="2018-05" db="EMBL/GenBank/DDBJ databases">
        <title>Reference genomes for bee gut microbiota database.</title>
        <authorList>
            <person name="Ellegaard K.M."/>
        </authorList>
    </citation>
    <scope>NUCLEOTIDE SEQUENCE [LARGE SCALE GENOMIC DNA]</scope>
    <source>
        <strain evidence="2 3">ESL0284</strain>
    </source>
</reference>
<dbReference type="AlphaFoldDB" id="A0A318N326"/>
<dbReference type="OrthoDB" id="7284094at2"/>
<keyword evidence="1" id="KW-0175">Coiled coil</keyword>
<evidence type="ECO:0000256" key="1">
    <source>
        <dbReference type="SAM" id="Coils"/>
    </source>
</evidence>
<sequence>MKFYQFIIPLTLFMILTNCSNPQSCDPDKTNFFSGLGCSVGSGYNKRSQNLNNQLQYEQQNAVNQQQNAAQAHSQSIELQSRLEQRRNQLTQIDNQAWAVRKKLQDARANHSLTQQQLNQKQKLLDNYNAKRSRVNDDPSQQDLNALSAILGKM</sequence>
<proteinExistence type="predicted"/>
<gene>
    <name evidence="2" type="ORF">DK869_00600</name>
</gene>
<organism evidence="2 3">
    <name type="scientific">Commensalibacter melissae</name>
    <dbReference type="NCBI Taxonomy" id="2070537"/>
    <lineage>
        <taxon>Bacteria</taxon>
        <taxon>Pseudomonadati</taxon>
        <taxon>Pseudomonadota</taxon>
        <taxon>Alphaproteobacteria</taxon>
        <taxon>Acetobacterales</taxon>
        <taxon>Acetobacteraceae</taxon>
    </lineage>
</organism>
<dbReference type="Proteomes" id="UP000247565">
    <property type="component" value="Unassembled WGS sequence"/>
</dbReference>
<evidence type="ECO:0000313" key="2">
    <source>
        <dbReference type="EMBL" id="PXZ01547.1"/>
    </source>
</evidence>
<protein>
    <submittedName>
        <fullName evidence="2">Uncharacterized protein</fullName>
    </submittedName>
</protein>
<comment type="caution">
    <text evidence="2">The sequence shown here is derived from an EMBL/GenBank/DDBJ whole genome shotgun (WGS) entry which is preliminary data.</text>
</comment>
<dbReference type="EMBL" id="QGLT01000001">
    <property type="protein sequence ID" value="PXZ01547.1"/>
    <property type="molecule type" value="Genomic_DNA"/>
</dbReference>
<accession>A0A318N326</accession>
<dbReference type="RefSeq" id="WP_110438066.1">
    <property type="nucleotide sequence ID" value="NZ_CP046393.1"/>
</dbReference>
<name>A0A318N326_9PROT</name>
<feature type="coiled-coil region" evidence="1">
    <location>
        <begin position="104"/>
        <end position="138"/>
    </location>
</feature>